<evidence type="ECO:0000256" key="4">
    <source>
        <dbReference type="ARBA" id="ARBA00022705"/>
    </source>
</evidence>
<sequence>MTELWVKKDAHHPRSLILIGAKNEGCVDYKPIDSIISSSKEIEGSSWLGPVDLRNYSHLKLCPPQNKGDVLEFAICQDPDAAETSDFDQTGGAISTSGKDAVTHPIKEEHETHPEKQYRSRGSTKRATEKRDLEPTDQLHERESIKTSLQPEHQGRVHHDLHEAQTPSKIVTPNSKDPEHCESLEKKEKLVQKSLDGFASIGSDQSKKRAATEPQLTTPFRIYFVREGMDMIDELIESGDGNGLKNHVIQRNAIVLDHFDKTNPPFPTHIVVSDNGIKPERLATALGFNKVEDLEDFVDDNNIVCVHRKWAAKGNAFSKPPLRSPALHERYINLHPKANRDSMSGQEMRRLRRKCEAQSPDKRNQELADHFRKLSKLYQTAPIHDTDDWRAYSFSLTAGRLRLLDFEVTEDPDELERLSKTKGFGATTMSIIREFLQTGTSSRIKELEHDENRVIMRRMMNIWGVGRAKATELVRAGYRSIDEVKAAVEAGAVTVDRSQYIGLLCYEDIMEEMSRSEVEAIFDIVKKCFKEDYPQVQMQINGSYRRGKETCGDIDILVTHASYYDTVPPNAVGVVADKLLARGFIEHHLTYISGMNPELFNRTIPPDVRRNLIEHRGSSSGKRKADKSSSTTYFGVIRSPMVLGRRRRLDIKFYPYRERVFASIYFTGNGYFNRAMRLWSQQKLGWTLNDHGLFIENTEVSILENPTNEKEVFDKLGLVWKEVTERDSFAAVQAKEGNENAIQLRELSRSALREEEMNYQWVD</sequence>
<feature type="compositionally biased region" description="Polar residues" evidence="5">
    <location>
        <begin position="165"/>
        <end position="175"/>
    </location>
</feature>
<dbReference type="Gene3D" id="3.30.460.10">
    <property type="entry name" value="Beta Polymerase, domain 2"/>
    <property type="match status" value="1"/>
</dbReference>
<dbReference type="InterPro" id="IPR018944">
    <property type="entry name" value="DNA_pol_lambd_fingers_domain"/>
</dbReference>
<comment type="caution">
    <text evidence="7">The sequence shown here is derived from an EMBL/GenBank/DDBJ whole genome shotgun (WGS) entry which is preliminary data.</text>
</comment>
<dbReference type="Gene3D" id="1.10.150.110">
    <property type="entry name" value="DNA polymerase beta, N-terminal domain-like"/>
    <property type="match status" value="1"/>
</dbReference>
<evidence type="ECO:0000256" key="3">
    <source>
        <dbReference type="ARBA" id="ARBA00022695"/>
    </source>
</evidence>
<keyword evidence="1" id="KW-0237">DNA synthesis</keyword>
<dbReference type="Pfam" id="PF10391">
    <property type="entry name" value="DNA_pol_lambd_f"/>
    <property type="match status" value="1"/>
</dbReference>
<evidence type="ECO:0000313" key="8">
    <source>
        <dbReference type="Proteomes" id="UP000198406"/>
    </source>
</evidence>
<dbReference type="OrthoDB" id="44375at2759"/>
<dbReference type="InterPro" id="IPR037160">
    <property type="entry name" value="DNA_Pol_thumb_sf"/>
</dbReference>
<dbReference type="Proteomes" id="UP000198406">
    <property type="component" value="Unassembled WGS sequence"/>
</dbReference>
<dbReference type="SUPFAM" id="SSF81585">
    <property type="entry name" value="PsbU/PolX domain-like"/>
    <property type="match status" value="1"/>
</dbReference>
<dbReference type="SUPFAM" id="SSF81301">
    <property type="entry name" value="Nucleotidyltransferase"/>
    <property type="match status" value="1"/>
</dbReference>
<accession>A0A1Z5KNN2</accession>
<dbReference type="GO" id="GO:0003887">
    <property type="term" value="F:DNA-directed DNA polymerase activity"/>
    <property type="evidence" value="ECO:0007669"/>
    <property type="project" value="UniProtKB-EC"/>
</dbReference>
<dbReference type="PANTHER" id="PTHR11276:SF28">
    <property type="entry name" value="DNA POLYMERASE LAMBDA"/>
    <property type="match status" value="1"/>
</dbReference>
<dbReference type="AlphaFoldDB" id="A0A1Z5KNN2"/>
<evidence type="ECO:0000256" key="2">
    <source>
        <dbReference type="ARBA" id="ARBA00022679"/>
    </source>
</evidence>
<evidence type="ECO:0000259" key="6">
    <source>
        <dbReference type="SMART" id="SM00483"/>
    </source>
</evidence>
<evidence type="ECO:0000256" key="5">
    <source>
        <dbReference type="SAM" id="MobiDB-lite"/>
    </source>
</evidence>
<dbReference type="EC" id="2.7.7.7" evidence="7"/>
<dbReference type="SMART" id="SM00483">
    <property type="entry name" value="POLXc"/>
    <property type="match status" value="1"/>
</dbReference>
<dbReference type="PANTHER" id="PTHR11276">
    <property type="entry name" value="DNA POLYMERASE TYPE-X FAMILY MEMBER"/>
    <property type="match status" value="1"/>
</dbReference>
<dbReference type="InterPro" id="IPR027421">
    <property type="entry name" value="DNA_pol_lamdba_lyase_dom_sf"/>
</dbReference>
<evidence type="ECO:0000313" key="7">
    <source>
        <dbReference type="EMBL" id="GAX27621.1"/>
    </source>
</evidence>
<dbReference type="Pfam" id="PF14791">
    <property type="entry name" value="DNA_pol_B_thumb"/>
    <property type="match status" value="1"/>
</dbReference>
<dbReference type="PRINTS" id="PR00870">
    <property type="entry name" value="DNAPOLXBETA"/>
</dbReference>
<dbReference type="InterPro" id="IPR002054">
    <property type="entry name" value="DNA-dir_DNA_pol_X"/>
</dbReference>
<feature type="compositionally biased region" description="Basic and acidic residues" evidence="5">
    <location>
        <begin position="101"/>
        <end position="118"/>
    </location>
</feature>
<dbReference type="CDD" id="cd00141">
    <property type="entry name" value="NT_POLXc"/>
    <property type="match status" value="1"/>
</dbReference>
<dbReference type="InterPro" id="IPR029398">
    <property type="entry name" value="PolB_thumb"/>
</dbReference>
<dbReference type="GO" id="GO:0006303">
    <property type="term" value="P:double-strand break repair via nonhomologous end joining"/>
    <property type="evidence" value="ECO:0007669"/>
    <property type="project" value="TreeGrafter"/>
</dbReference>
<name>A0A1Z5KNN2_FISSO</name>
<gene>
    <name evidence="7" type="ORF">FisN_13Hh290</name>
</gene>
<feature type="compositionally biased region" description="Basic and acidic residues" evidence="5">
    <location>
        <begin position="126"/>
        <end position="145"/>
    </location>
</feature>
<dbReference type="GO" id="GO:0003677">
    <property type="term" value="F:DNA binding"/>
    <property type="evidence" value="ECO:0007669"/>
    <property type="project" value="InterPro"/>
</dbReference>
<dbReference type="Pfam" id="PF14792">
    <property type="entry name" value="DNA_pol_B_palm"/>
    <property type="match status" value="1"/>
</dbReference>
<dbReference type="InterPro" id="IPR028207">
    <property type="entry name" value="DNA_pol_B_palm_palm"/>
</dbReference>
<feature type="domain" description="DNA-directed DNA polymerase X" evidence="6">
    <location>
        <begin position="361"/>
        <end position="727"/>
    </location>
</feature>
<dbReference type="EMBL" id="BDSP01000259">
    <property type="protein sequence ID" value="GAX27621.1"/>
    <property type="molecule type" value="Genomic_DNA"/>
</dbReference>
<evidence type="ECO:0000256" key="1">
    <source>
        <dbReference type="ARBA" id="ARBA00022634"/>
    </source>
</evidence>
<protein>
    <submittedName>
        <fullName evidence="7">DNA polymerase lambda</fullName>
        <ecNumber evidence="7">2.7.7.7</ecNumber>
    </submittedName>
</protein>
<keyword evidence="8" id="KW-1185">Reference proteome</keyword>
<keyword evidence="3 7" id="KW-0548">Nucleotidyltransferase</keyword>
<dbReference type="Gene3D" id="1.10.150.20">
    <property type="entry name" value="5' to 3' exonuclease, C-terminal subdomain"/>
    <property type="match status" value="1"/>
</dbReference>
<keyword evidence="2 7" id="KW-0808">Transferase</keyword>
<reference evidence="7 8" key="1">
    <citation type="journal article" date="2015" name="Plant Cell">
        <title>Oil accumulation by the oleaginous diatom Fistulifera solaris as revealed by the genome and transcriptome.</title>
        <authorList>
            <person name="Tanaka T."/>
            <person name="Maeda Y."/>
            <person name="Veluchamy A."/>
            <person name="Tanaka M."/>
            <person name="Abida H."/>
            <person name="Marechal E."/>
            <person name="Bowler C."/>
            <person name="Muto M."/>
            <person name="Sunaga Y."/>
            <person name="Tanaka M."/>
            <person name="Yoshino T."/>
            <person name="Taniguchi T."/>
            <person name="Fukuda Y."/>
            <person name="Nemoto M."/>
            <person name="Matsumoto M."/>
            <person name="Wong P.S."/>
            <person name="Aburatani S."/>
            <person name="Fujibuchi W."/>
        </authorList>
    </citation>
    <scope>NUCLEOTIDE SEQUENCE [LARGE SCALE GENOMIC DNA]</scope>
    <source>
        <strain evidence="7 8">JPCC DA0580</strain>
    </source>
</reference>
<dbReference type="InParanoid" id="A0A1Z5KNN2"/>
<organism evidence="7 8">
    <name type="scientific">Fistulifera solaris</name>
    <name type="common">Oleaginous diatom</name>
    <dbReference type="NCBI Taxonomy" id="1519565"/>
    <lineage>
        <taxon>Eukaryota</taxon>
        <taxon>Sar</taxon>
        <taxon>Stramenopiles</taxon>
        <taxon>Ochrophyta</taxon>
        <taxon>Bacillariophyta</taxon>
        <taxon>Bacillariophyceae</taxon>
        <taxon>Bacillariophycidae</taxon>
        <taxon>Naviculales</taxon>
        <taxon>Naviculaceae</taxon>
        <taxon>Fistulifera</taxon>
    </lineage>
</organism>
<dbReference type="SUPFAM" id="SSF47802">
    <property type="entry name" value="DNA polymerase beta, N-terminal domain-like"/>
    <property type="match status" value="1"/>
</dbReference>
<feature type="region of interest" description="Disordered" evidence="5">
    <location>
        <begin position="82"/>
        <end position="182"/>
    </location>
</feature>
<dbReference type="GO" id="GO:0005634">
    <property type="term" value="C:nucleus"/>
    <property type="evidence" value="ECO:0007669"/>
    <property type="project" value="TreeGrafter"/>
</dbReference>
<proteinExistence type="predicted"/>
<dbReference type="InterPro" id="IPR002008">
    <property type="entry name" value="DNA_pol_X_beta-like"/>
</dbReference>
<dbReference type="PRINTS" id="PR00869">
    <property type="entry name" value="DNAPOLX"/>
</dbReference>
<feature type="compositionally biased region" description="Basic and acidic residues" evidence="5">
    <location>
        <begin position="153"/>
        <end position="163"/>
    </location>
</feature>
<dbReference type="InterPro" id="IPR022312">
    <property type="entry name" value="DNA_pol_X"/>
</dbReference>
<dbReference type="InterPro" id="IPR043519">
    <property type="entry name" value="NT_sf"/>
</dbReference>
<dbReference type="Gene3D" id="3.30.210.10">
    <property type="entry name" value="DNA polymerase, thumb domain"/>
    <property type="match status" value="1"/>
</dbReference>
<keyword evidence="4" id="KW-0235">DNA replication</keyword>